<name>A0A135S3N1_9PEZI</name>
<sequence length="238" mass="27327">MRLLKKESDLSEEEKKIPEKWIKELTACNRMGDIGADDVRGKIWDCVFDHWNTNKKVPQPSKASKRRIADRIVHVGFLTADAPLAKRRGYRNAVVPSQRRARRPVFLKVDTHSTIVVTRDVVSNYYCDAKGSRFPRHIRFDWLPNFTRDIAMQQAISKWDRAELRRIGRANTRLVLYWTRNELLSSLAAEATGAPGAANSPRLPGQRGFETDAEQPKLAYIWLFDDSWKAVLESASAY</sequence>
<keyword evidence="2" id="KW-1185">Reference proteome</keyword>
<dbReference type="EMBL" id="JFFI01002551">
    <property type="protein sequence ID" value="KXH30510.1"/>
    <property type="molecule type" value="Genomic_DNA"/>
</dbReference>
<evidence type="ECO:0000313" key="1">
    <source>
        <dbReference type="EMBL" id="KXH30510.1"/>
    </source>
</evidence>
<evidence type="ECO:0000313" key="2">
    <source>
        <dbReference type="Proteomes" id="UP000070121"/>
    </source>
</evidence>
<dbReference type="STRING" id="1209931.A0A135S3N1"/>
<proteinExistence type="predicted"/>
<protein>
    <submittedName>
        <fullName evidence="1">Uncharacterized protein</fullName>
    </submittedName>
</protein>
<accession>A0A135S3N1</accession>
<comment type="caution">
    <text evidence="1">The sequence shown here is derived from an EMBL/GenBank/DDBJ whole genome shotgun (WGS) entry which is preliminary data.</text>
</comment>
<dbReference type="OrthoDB" id="4846016at2759"/>
<dbReference type="Proteomes" id="UP000070121">
    <property type="component" value="Unassembled WGS sequence"/>
</dbReference>
<reference evidence="1 2" key="1">
    <citation type="submission" date="2014-02" db="EMBL/GenBank/DDBJ databases">
        <title>The genome sequence of Colletotrichum salicis CBS 607.94.</title>
        <authorList>
            <person name="Baroncelli R."/>
            <person name="Thon M.R."/>
        </authorList>
    </citation>
    <scope>NUCLEOTIDE SEQUENCE [LARGE SCALE GENOMIC DNA]</scope>
    <source>
        <strain evidence="1 2">CBS 607.94</strain>
    </source>
</reference>
<organism evidence="1 2">
    <name type="scientific">Colletotrichum salicis</name>
    <dbReference type="NCBI Taxonomy" id="1209931"/>
    <lineage>
        <taxon>Eukaryota</taxon>
        <taxon>Fungi</taxon>
        <taxon>Dikarya</taxon>
        <taxon>Ascomycota</taxon>
        <taxon>Pezizomycotina</taxon>
        <taxon>Sordariomycetes</taxon>
        <taxon>Hypocreomycetidae</taxon>
        <taxon>Glomerellales</taxon>
        <taxon>Glomerellaceae</taxon>
        <taxon>Colletotrichum</taxon>
        <taxon>Colletotrichum acutatum species complex</taxon>
    </lineage>
</organism>
<dbReference type="AlphaFoldDB" id="A0A135S3N1"/>
<gene>
    <name evidence="1" type="ORF">CSAL01_09231</name>
</gene>